<gene>
    <name evidence="3" type="ORF">B0T21DRAFT_408716</name>
</gene>
<dbReference type="PANTHER" id="PTHR22765:SF434">
    <property type="entry name" value="GB|AAD18119.1-RELATED"/>
    <property type="match status" value="1"/>
</dbReference>
<protein>
    <recommendedName>
        <fullName evidence="2">RING-type domain-containing protein</fullName>
    </recommendedName>
</protein>
<dbReference type="SMART" id="SM00184">
    <property type="entry name" value="RING"/>
    <property type="match status" value="1"/>
</dbReference>
<reference evidence="3" key="1">
    <citation type="submission" date="2023-06" db="EMBL/GenBank/DDBJ databases">
        <title>Genome-scale phylogeny and comparative genomics of the fungal order Sordariales.</title>
        <authorList>
            <consortium name="Lawrence Berkeley National Laboratory"/>
            <person name="Hensen N."/>
            <person name="Bonometti L."/>
            <person name="Westerberg I."/>
            <person name="Brannstrom I.O."/>
            <person name="Guillou S."/>
            <person name="Cros-Aarteil S."/>
            <person name="Calhoun S."/>
            <person name="Haridas S."/>
            <person name="Kuo A."/>
            <person name="Mondo S."/>
            <person name="Pangilinan J."/>
            <person name="Riley R."/>
            <person name="Labutti K."/>
            <person name="Andreopoulos B."/>
            <person name="Lipzen A."/>
            <person name="Chen C."/>
            <person name="Yanf M."/>
            <person name="Daum C."/>
            <person name="Ng V."/>
            <person name="Clum A."/>
            <person name="Steindorff A."/>
            <person name="Ohm R."/>
            <person name="Martin F."/>
            <person name="Silar P."/>
            <person name="Natvig D."/>
            <person name="Lalanne C."/>
            <person name="Gautier V."/>
            <person name="Ament-Velasquez S.L."/>
            <person name="Kruys A."/>
            <person name="Hutchinson M.I."/>
            <person name="Powell A.J."/>
            <person name="Barry K."/>
            <person name="Miller A.N."/>
            <person name="Grigoriev I.V."/>
            <person name="Debuchy R."/>
            <person name="Gladieux P."/>
            <person name="Thoren M.H."/>
            <person name="Johannesson H."/>
        </authorList>
    </citation>
    <scope>NUCLEOTIDE SEQUENCE</scope>
    <source>
        <strain evidence="3">CBS 540.89</strain>
    </source>
</reference>
<evidence type="ECO:0000259" key="2">
    <source>
        <dbReference type="PROSITE" id="PS50089"/>
    </source>
</evidence>
<organism evidence="3 4">
    <name type="scientific">Apiosordaria backusii</name>
    <dbReference type="NCBI Taxonomy" id="314023"/>
    <lineage>
        <taxon>Eukaryota</taxon>
        <taxon>Fungi</taxon>
        <taxon>Dikarya</taxon>
        <taxon>Ascomycota</taxon>
        <taxon>Pezizomycotina</taxon>
        <taxon>Sordariomycetes</taxon>
        <taxon>Sordariomycetidae</taxon>
        <taxon>Sordariales</taxon>
        <taxon>Lasiosphaeriaceae</taxon>
        <taxon>Apiosordaria</taxon>
    </lineage>
</organism>
<dbReference type="PROSITE" id="PS50089">
    <property type="entry name" value="ZF_RING_2"/>
    <property type="match status" value="1"/>
</dbReference>
<dbReference type="PANTHER" id="PTHR22765">
    <property type="entry name" value="RING FINGER AND PROTEASE ASSOCIATED DOMAIN-CONTAINING"/>
    <property type="match status" value="1"/>
</dbReference>
<evidence type="ECO:0000313" key="4">
    <source>
        <dbReference type="Proteomes" id="UP001172159"/>
    </source>
</evidence>
<dbReference type="GO" id="GO:0008270">
    <property type="term" value="F:zinc ion binding"/>
    <property type="evidence" value="ECO:0007669"/>
    <property type="project" value="UniProtKB-KW"/>
</dbReference>
<accession>A0AA40EM60</accession>
<keyword evidence="1" id="KW-0862">Zinc</keyword>
<dbReference type="Gene3D" id="3.30.40.10">
    <property type="entry name" value="Zinc/RING finger domain, C3HC4 (zinc finger)"/>
    <property type="match status" value="1"/>
</dbReference>
<evidence type="ECO:0000256" key="1">
    <source>
        <dbReference type="PROSITE-ProRule" id="PRU00175"/>
    </source>
</evidence>
<dbReference type="EMBL" id="JAUKTV010000003">
    <property type="protein sequence ID" value="KAK0741863.1"/>
    <property type="molecule type" value="Genomic_DNA"/>
</dbReference>
<keyword evidence="4" id="KW-1185">Reference proteome</keyword>
<dbReference type="GO" id="GO:0061630">
    <property type="term" value="F:ubiquitin protein ligase activity"/>
    <property type="evidence" value="ECO:0007669"/>
    <property type="project" value="TreeGrafter"/>
</dbReference>
<dbReference type="InterPro" id="IPR051826">
    <property type="entry name" value="E3_ubiquitin-ligase_domain"/>
</dbReference>
<evidence type="ECO:0000313" key="3">
    <source>
        <dbReference type="EMBL" id="KAK0741863.1"/>
    </source>
</evidence>
<dbReference type="Pfam" id="PF13639">
    <property type="entry name" value="zf-RING_2"/>
    <property type="match status" value="1"/>
</dbReference>
<dbReference type="SUPFAM" id="SSF57850">
    <property type="entry name" value="RING/U-box"/>
    <property type="match status" value="1"/>
</dbReference>
<dbReference type="InterPro" id="IPR001841">
    <property type="entry name" value="Znf_RING"/>
</dbReference>
<comment type="caution">
    <text evidence="3">The sequence shown here is derived from an EMBL/GenBank/DDBJ whole genome shotgun (WGS) entry which is preliminary data.</text>
</comment>
<dbReference type="InterPro" id="IPR013083">
    <property type="entry name" value="Znf_RING/FYVE/PHD"/>
</dbReference>
<feature type="domain" description="RING-type" evidence="2">
    <location>
        <begin position="348"/>
        <end position="401"/>
    </location>
</feature>
<name>A0AA40EM60_9PEZI</name>
<keyword evidence="1" id="KW-0863">Zinc-finger</keyword>
<proteinExistence type="predicted"/>
<dbReference type="GO" id="GO:0006511">
    <property type="term" value="P:ubiquitin-dependent protein catabolic process"/>
    <property type="evidence" value="ECO:0007669"/>
    <property type="project" value="TreeGrafter"/>
</dbReference>
<dbReference type="AlphaFoldDB" id="A0AA40EM60"/>
<sequence length="433" mass="48883">MDPIEINLRLRTSLQVIAHVSKGLFQSIQSTWTFTPESQQAVEIIAMAAADIKALLASSPTVVADITIDTAEAAADAANSLFYVRKDLDLILEDAPSVHLTLSRVDDTLFHVYDPLPGLLTIIKEFPHPLVEDCTTSWLEQRPRHMHKDEQFERYQQVDRLLSLEEELRDHVNAFREQIRLLLSHPRSRYRDQIPRLLSALSHQISMGCHLIRMLDFPTLACADAAPPEVYDMKTVFSRLRQVEINRLEQLAAIIGSGPLASSRREIPVESYNCTAVFEEVWELVVAGQQSDGDLDDILPLYAGVYSEHGSAIDEESIFDKFAMKGDKSSHGEEGEELSEQQGEKEICAICVEDLIGHKEKDQTFELPCGHQFHLDCVGLWLEEGAKWHNIFGGKGCPLCRREFTFLECVLAVDVKMRDGEGQESWIADDLWV</sequence>
<dbReference type="Proteomes" id="UP001172159">
    <property type="component" value="Unassembled WGS sequence"/>
</dbReference>
<keyword evidence="1" id="KW-0479">Metal-binding</keyword>